<protein>
    <submittedName>
        <fullName evidence="1">Uncharacterized protein</fullName>
    </submittedName>
</protein>
<organism evidence="1 2">
    <name type="scientific">Ovis ammon polii</name>
    <dbReference type="NCBI Taxonomy" id="230172"/>
    <lineage>
        <taxon>Eukaryota</taxon>
        <taxon>Metazoa</taxon>
        <taxon>Chordata</taxon>
        <taxon>Craniata</taxon>
        <taxon>Vertebrata</taxon>
        <taxon>Euteleostomi</taxon>
        <taxon>Mammalia</taxon>
        <taxon>Eutheria</taxon>
        <taxon>Laurasiatheria</taxon>
        <taxon>Artiodactyla</taxon>
        <taxon>Ruminantia</taxon>
        <taxon>Pecora</taxon>
        <taxon>Bovidae</taxon>
        <taxon>Caprinae</taxon>
        <taxon>Ovis</taxon>
    </lineage>
</organism>
<dbReference type="AlphaFoldDB" id="A0AAD4TMK6"/>
<proteinExistence type="predicted"/>
<evidence type="ECO:0000313" key="2">
    <source>
        <dbReference type="Proteomes" id="UP001214576"/>
    </source>
</evidence>
<comment type="caution">
    <text evidence="1">The sequence shown here is derived from an EMBL/GenBank/DDBJ whole genome shotgun (WGS) entry which is preliminary data.</text>
</comment>
<feature type="non-terminal residue" evidence="1">
    <location>
        <position position="186"/>
    </location>
</feature>
<gene>
    <name evidence="1" type="ORF">MG293_019402</name>
</gene>
<evidence type="ECO:0000313" key="1">
    <source>
        <dbReference type="EMBL" id="KAI4530513.1"/>
    </source>
</evidence>
<accession>A0AAD4TMK6</accession>
<reference evidence="1" key="1">
    <citation type="submission" date="2022-03" db="EMBL/GenBank/DDBJ databases">
        <title>Genomic analyses of argali, domestic sheep and their hybrids provide insights into chromosomal evolution, heterosis and genetic basis of agronomic traits.</title>
        <authorList>
            <person name="Li M."/>
        </authorList>
    </citation>
    <scope>NUCLEOTIDE SEQUENCE</scope>
    <source>
        <strain evidence="1">CAU-MHL-2022a</strain>
        <tissue evidence="1">Skin</tissue>
    </source>
</reference>
<name>A0AAD4TMK6_OVIAM</name>
<sequence>FKMWLDLSSCDFAAFVKENLYFTIVQDARAHWPSPTQLGSVPGPAPGLMGLHDRGHPLVDQVQTKRCTPPGPSLGSRLSLPRAGQAMAEHYVVVNSKLLKIAERNILFQVDYYHILPEFIYPIQEWTNCKNFEKFCFLKSCQKTLIKAESLLHIAFVSDERLGINQDIVLGHSLYYSEDSYIPPSF</sequence>
<dbReference type="EMBL" id="JAKZEL010000025">
    <property type="protein sequence ID" value="KAI4530513.1"/>
    <property type="molecule type" value="Genomic_DNA"/>
</dbReference>
<dbReference type="Proteomes" id="UP001214576">
    <property type="component" value="Unassembled WGS sequence"/>
</dbReference>
<keyword evidence="2" id="KW-1185">Reference proteome</keyword>